<dbReference type="AlphaFoldDB" id="A0A3N4HHW0"/>
<reference evidence="1 2" key="1">
    <citation type="journal article" date="2018" name="Nat. Ecol. Evol.">
        <title>Pezizomycetes genomes reveal the molecular basis of ectomycorrhizal truffle lifestyle.</title>
        <authorList>
            <person name="Murat C."/>
            <person name="Payen T."/>
            <person name="Noel B."/>
            <person name="Kuo A."/>
            <person name="Morin E."/>
            <person name="Chen J."/>
            <person name="Kohler A."/>
            <person name="Krizsan K."/>
            <person name="Balestrini R."/>
            <person name="Da Silva C."/>
            <person name="Montanini B."/>
            <person name="Hainaut M."/>
            <person name="Levati E."/>
            <person name="Barry K.W."/>
            <person name="Belfiori B."/>
            <person name="Cichocki N."/>
            <person name="Clum A."/>
            <person name="Dockter R.B."/>
            <person name="Fauchery L."/>
            <person name="Guy J."/>
            <person name="Iotti M."/>
            <person name="Le Tacon F."/>
            <person name="Lindquist E.A."/>
            <person name="Lipzen A."/>
            <person name="Malagnac F."/>
            <person name="Mello A."/>
            <person name="Molinier V."/>
            <person name="Miyauchi S."/>
            <person name="Poulain J."/>
            <person name="Riccioni C."/>
            <person name="Rubini A."/>
            <person name="Sitrit Y."/>
            <person name="Splivallo R."/>
            <person name="Traeger S."/>
            <person name="Wang M."/>
            <person name="Zifcakova L."/>
            <person name="Wipf D."/>
            <person name="Zambonelli A."/>
            <person name="Paolocci F."/>
            <person name="Nowrousian M."/>
            <person name="Ottonello S."/>
            <person name="Baldrian P."/>
            <person name="Spatafora J.W."/>
            <person name="Henrissat B."/>
            <person name="Nagy L.G."/>
            <person name="Aury J.M."/>
            <person name="Wincker P."/>
            <person name="Grigoriev I.V."/>
            <person name="Bonfante P."/>
            <person name="Martin F.M."/>
        </authorList>
    </citation>
    <scope>NUCLEOTIDE SEQUENCE [LARGE SCALE GENOMIC DNA]</scope>
    <source>
        <strain evidence="1 2">RN42</strain>
    </source>
</reference>
<gene>
    <name evidence="1" type="ORF">BJ508DRAFT_333959</name>
</gene>
<organism evidence="1 2">
    <name type="scientific">Ascobolus immersus RN42</name>
    <dbReference type="NCBI Taxonomy" id="1160509"/>
    <lineage>
        <taxon>Eukaryota</taxon>
        <taxon>Fungi</taxon>
        <taxon>Dikarya</taxon>
        <taxon>Ascomycota</taxon>
        <taxon>Pezizomycotina</taxon>
        <taxon>Pezizomycetes</taxon>
        <taxon>Pezizales</taxon>
        <taxon>Ascobolaceae</taxon>
        <taxon>Ascobolus</taxon>
    </lineage>
</organism>
<protein>
    <submittedName>
        <fullName evidence="1">Uncharacterized protein</fullName>
    </submittedName>
</protein>
<keyword evidence="2" id="KW-1185">Reference proteome</keyword>
<sequence length="245" mass="27474">MSTTTKPVAGIPAWSIPAHVLFTLTPLPNGQAVYAPRTILSLSGPQSPPMAPLPENHDDSLEPLALASLTPDELRLNILNLTELHAHVHNQLHLLHTSLAKRCRVSALLTTPSLRTWPSIIRFRALLAENYRVKKAEANMEVVAQSEKQMERAARVYYGVGKIRMAILTEAERVLGGIDLREVRAAIDGGDEESREKIREIVIAKEEHRTRGVEGQGEKADVALEAEERRRQLVKRQFVKRMRRL</sequence>
<accession>A0A3N4HHW0</accession>
<name>A0A3N4HHW0_ASCIM</name>
<dbReference type="Proteomes" id="UP000275078">
    <property type="component" value="Unassembled WGS sequence"/>
</dbReference>
<dbReference type="EMBL" id="ML119816">
    <property type="protein sequence ID" value="RPA73573.1"/>
    <property type="molecule type" value="Genomic_DNA"/>
</dbReference>
<proteinExistence type="predicted"/>
<evidence type="ECO:0000313" key="1">
    <source>
        <dbReference type="EMBL" id="RPA73573.1"/>
    </source>
</evidence>
<evidence type="ECO:0000313" key="2">
    <source>
        <dbReference type="Proteomes" id="UP000275078"/>
    </source>
</evidence>